<dbReference type="InterPro" id="IPR008948">
    <property type="entry name" value="L-Aspartase-like"/>
</dbReference>
<accession>A0A6N6JAF1</accession>
<proteinExistence type="inferred from homology"/>
<dbReference type="GO" id="GO:0016853">
    <property type="term" value="F:isomerase activity"/>
    <property type="evidence" value="ECO:0007669"/>
    <property type="project" value="UniProtKB-KW"/>
</dbReference>
<dbReference type="SUPFAM" id="SSF48557">
    <property type="entry name" value="L-aspartase-like"/>
    <property type="match status" value="1"/>
</dbReference>
<feature type="domain" description="Fumarate lyase N-terminal" evidence="2">
    <location>
        <begin position="31"/>
        <end position="291"/>
    </location>
</feature>
<sequence length="352" mass="37810">MSDIFSHGWLGGLFGDPDMARLLSAEYQLAAMIRVEQVYTTALGEVGQIPKDAARAAADAILVAPIDMKALSDAAARDGIPVPDLVRQIKAHAPEGLHHTIHTGMTTQDVVDTSLVLILKDILDVLDSRLADLIAALEKIRAEYGKLPLMGQTWMQAALPITVADRVSTWVTPLKDHQLRLAEMRPRLLRLSLGGPVGTRAQMGEYGDTIATNMACALEIGNPDKAWHTTRAPIAELASWLSLVSGALGKLGQDVALMAQQGIDAIELRGGGASSAMGHKKNPIVAHLLVALARFNAAQVSGVHQALLHEQERSGAAWMLEWMILPQMLQTTGRSLIAAGELLSHVKRIGDR</sequence>
<evidence type="ECO:0000256" key="1">
    <source>
        <dbReference type="ARBA" id="ARBA00034772"/>
    </source>
</evidence>
<keyword evidence="3" id="KW-0413">Isomerase</keyword>
<dbReference type="InterPro" id="IPR022761">
    <property type="entry name" value="Fumarate_lyase_N"/>
</dbReference>
<dbReference type="PRINTS" id="PR00145">
    <property type="entry name" value="ARGSUCLYASE"/>
</dbReference>
<dbReference type="PRINTS" id="PR00149">
    <property type="entry name" value="FUMRATELYASE"/>
</dbReference>
<dbReference type="PANTHER" id="PTHR43172">
    <property type="entry name" value="ADENYLOSUCCINATE LYASE"/>
    <property type="match status" value="1"/>
</dbReference>
<organism evidence="3 4">
    <name type="scientific">Litoreibacter roseus</name>
    <dbReference type="NCBI Taxonomy" id="2601869"/>
    <lineage>
        <taxon>Bacteria</taxon>
        <taxon>Pseudomonadati</taxon>
        <taxon>Pseudomonadota</taxon>
        <taxon>Alphaproteobacteria</taxon>
        <taxon>Rhodobacterales</taxon>
        <taxon>Roseobacteraceae</taxon>
        <taxon>Litoreibacter</taxon>
    </lineage>
</organism>
<dbReference type="EMBL" id="BLJE01000001">
    <property type="protein sequence ID" value="GFE63223.1"/>
    <property type="molecule type" value="Genomic_DNA"/>
</dbReference>
<protein>
    <submittedName>
        <fullName evidence="3">3-carboxy-cis,cis-muconate cycloisomerase</fullName>
    </submittedName>
</protein>
<evidence type="ECO:0000259" key="2">
    <source>
        <dbReference type="Pfam" id="PF00206"/>
    </source>
</evidence>
<dbReference type="Pfam" id="PF00206">
    <property type="entry name" value="Lyase_1"/>
    <property type="match status" value="1"/>
</dbReference>
<name>A0A6N6JAF1_9RHOB</name>
<dbReference type="OrthoDB" id="9768878at2"/>
<dbReference type="PANTHER" id="PTHR43172:SF2">
    <property type="entry name" value="ADENYLOSUCCINATE LYASE C-TERMINAL DOMAIN-CONTAINING PROTEIN"/>
    <property type="match status" value="1"/>
</dbReference>
<dbReference type="InterPro" id="IPR000362">
    <property type="entry name" value="Fumarate_lyase_fam"/>
</dbReference>
<keyword evidence="4" id="KW-1185">Reference proteome</keyword>
<evidence type="ECO:0000313" key="4">
    <source>
        <dbReference type="Proteomes" id="UP000436822"/>
    </source>
</evidence>
<dbReference type="Proteomes" id="UP000436822">
    <property type="component" value="Unassembled WGS sequence"/>
</dbReference>
<comment type="caution">
    <text evidence="3">The sequence shown here is derived from an EMBL/GenBank/DDBJ whole genome shotgun (WGS) entry which is preliminary data.</text>
</comment>
<comment type="similarity">
    <text evidence="1">Belongs to the class-II fumarase/aspartase family.</text>
</comment>
<dbReference type="AlphaFoldDB" id="A0A6N6JAF1"/>
<evidence type="ECO:0000313" key="3">
    <source>
        <dbReference type="EMBL" id="GFE63223.1"/>
    </source>
</evidence>
<dbReference type="Gene3D" id="1.20.200.10">
    <property type="entry name" value="Fumarase/aspartase (Central domain)"/>
    <property type="match status" value="1"/>
</dbReference>
<gene>
    <name evidence="3" type="primary">pcaB</name>
    <name evidence="3" type="ORF">KIN_02970</name>
</gene>
<reference evidence="3 4" key="1">
    <citation type="submission" date="2019-12" db="EMBL/GenBank/DDBJ databases">
        <title>Litoreibacter badius sp. nov., a novel bacteriochlorophyll a-containing bacterium in the genus Litoreibacter.</title>
        <authorList>
            <person name="Kanamuro M."/>
            <person name="Takabe Y."/>
            <person name="Mori K."/>
            <person name="Takaichi S."/>
            <person name="Hanada S."/>
        </authorList>
    </citation>
    <scope>NUCLEOTIDE SEQUENCE [LARGE SCALE GENOMIC DNA]</scope>
    <source>
        <strain evidence="3 4">K6</strain>
    </source>
</reference>
<dbReference type="RefSeq" id="WP_159804179.1">
    <property type="nucleotide sequence ID" value="NZ_BLJE01000001.1"/>
</dbReference>
<dbReference type="NCBIfam" id="NF004631">
    <property type="entry name" value="PRK05975.1"/>
    <property type="match status" value="1"/>
</dbReference>